<dbReference type="Pfam" id="PF02424">
    <property type="entry name" value="ApbE"/>
    <property type="match status" value="1"/>
</dbReference>
<keyword evidence="9 12" id="KW-0460">Magnesium</keyword>
<keyword evidence="5 12" id="KW-0285">Flavoprotein</keyword>
<dbReference type="GO" id="GO:0016740">
    <property type="term" value="F:transferase activity"/>
    <property type="evidence" value="ECO:0007669"/>
    <property type="project" value="UniProtKB-KW"/>
</dbReference>
<evidence type="ECO:0000256" key="8">
    <source>
        <dbReference type="ARBA" id="ARBA00022827"/>
    </source>
</evidence>
<keyword evidence="14" id="KW-1185">Reference proteome</keyword>
<comment type="catalytic activity">
    <reaction evidence="11 12">
        <text>L-threonyl-[protein] + FAD = FMN-L-threonyl-[protein] + AMP + H(+)</text>
        <dbReference type="Rhea" id="RHEA:36847"/>
        <dbReference type="Rhea" id="RHEA-COMP:11060"/>
        <dbReference type="Rhea" id="RHEA-COMP:11061"/>
        <dbReference type="ChEBI" id="CHEBI:15378"/>
        <dbReference type="ChEBI" id="CHEBI:30013"/>
        <dbReference type="ChEBI" id="CHEBI:57692"/>
        <dbReference type="ChEBI" id="CHEBI:74257"/>
        <dbReference type="ChEBI" id="CHEBI:456215"/>
        <dbReference type="EC" id="2.7.1.180"/>
    </reaction>
</comment>
<proteinExistence type="inferred from homology"/>
<organism evidence="13 14">
    <name type="scientific">Agaribacter flavus</name>
    <dbReference type="NCBI Taxonomy" id="1902781"/>
    <lineage>
        <taxon>Bacteria</taxon>
        <taxon>Pseudomonadati</taxon>
        <taxon>Pseudomonadota</taxon>
        <taxon>Gammaproteobacteria</taxon>
        <taxon>Alteromonadales</taxon>
        <taxon>Alteromonadaceae</taxon>
        <taxon>Agaribacter</taxon>
    </lineage>
</organism>
<comment type="cofactor">
    <cofactor evidence="1">
        <name>Mg(2+)</name>
        <dbReference type="ChEBI" id="CHEBI:18420"/>
    </cofactor>
</comment>
<evidence type="ECO:0000256" key="1">
    <source>
        <dbReference type="ARBA" id="ARBA00001946"/>
    </source>
</evidence>
<comment type="similarity">
    <text evidence="2 12">Belongs to the ApbE family.</text>
</comment>
<dbReference type="RefSeq" id="WP_376919588.1">
    <property type="nucleotide sequence ID" value="NZ_JBHRSW010000011.1"/>
</dbReference>
<dbReference type="PANTHER" id="PTHR30040">
    <property type="entry name" value="THIAMINE BIOSYNTHESIS LIPOPROTEIN APBE"/>
    <property type="match status" value="1"/>
</dbReference>
<evidence type="ECO:0000256" key="9">
    <source>
        <dbReference type="ARBA" id="ARBA00022842"/>
    </source>
</evidence>
<evidence type="ECO:0000256" key="4">
    <source>
        <dbReference type="ARBA" id="ARBA00016337"/>
    </source>
</evidence>
<dbReference type="EMBL" id="JBHRSW010000011">
    <property type="protein sequence ID" value="MFC3121451.1"/>
    <property type="molecule type" value="Genomic_DNA"/>
</dbReference>
<dbReference type="InterPro" id="IPR024932">
    <property type="entry name" value="ApbE"/>
</dbReference>
<evidence type="ECO:0000256" key="12">
    <source>
        <dbReference type="PIRNR" id="PIRNR006268"/>
    </source>
</evidence>
<dbReference type="InterPro" id="IPR003374">
    <property type="entry name" value="ApbE-like_sf"/>
</dbReference>
<gene>
    <name evidence="13" type="ORF">ACFOHL_07440</name>
</gene>
<dbReference type="PIRSF" id="PIRSF006268">
    <property type="entry name" value="ApbE"/>
    <property type="match status" value="1"/>
</dbReference>
<evidence type="ECO:0000256" key="6">
    <source>
        <dbReference type="ARBA" id="ARBA00022679"/>
    </source>
</evidence>
<dbReference type="Gene3D" id="3.10.520.10">
    <property type="entry name" value="ApbE-like domains"/>
    <property type="match status" value="1"/>
</dbReference>
<sequence>MSRIKPMAVIPLLGYLMLFAQFTFANWHERSAGIMGTNIYAEVFHEDAAYASRALDAVMQEMERINQQMSPYIDSSELSQVNKYAGKKAVSISKELFDLLSLSIEISRLSKGAFDITYASVGYLYNYKDKQHPSQSDIQTLLDAINYEHIELKASAGTVKFLNPKVKIDLGGIAKGYAVDNAIKILQEMGIRHALVTAGGDTKLLGDRKGKPWVVGIRDPRDKHKQAVVIPLENTAMSTSGDYERYFEDKGVRYHHIISPRTGRSTHEVQSVSIIGDKSVYNDALSTAVFVMGVQDGIGLINSLPAYEAIVMDNHRRMHYSKGLTP</sequence>
<evidence type="ECO:0000313" key="13">
    <source>
        <dbReference type="EMBL" id="MFC3121451.1"/>
    </source>
</evidence>
<dbReference type="SUPFAM" id="SSF143631">
    <property type="entry name" value="ApbE-like"/>
    <property type="match status" value="1"/>
</dbReference>
<dbReference type="Proteomes" id="UP001595478">
    <property type="component" value="Unassembled WGS sequence"/>
</dbReference>
<evidence type="ECO:0000256" key="5">
    <source>
        <dbReference type="ARBA" id="ARBA00022630"/>
    </source>
</evidence>
<accession>A0ABV7FSL2</accession>
<dbReference type="EC" id="2.7.1.180" evidence="3 12"/>
<evidence type="ECO:0000256" key="7">
    <source>
        <dbReference type="ARBA" id="ARBA00022723"/>
    </source>
</evidence>
<evidence type="ECO:0000256" key="3">
    <source>
        <dbReference type="ARBA" id="ARBA00011955"/>
    </source>
</evidence>
<evidence type="ECO:0000256" key="11">
    <source>
        <dbReference type="ARBA" id="ARBA00048540"/>
    </source>
</evidence>
<keyword evidence="7 12" id="KW-0479">Metal-binding</keyword>
<dbReference type="PANTHER" id="PTHR30040:SF2">
    <property type="entry name" value="FAD:PROTEIN FMN TRANSFERASE"/>
    <property type="match status" value="1"/>
</dbReference>
<evidence type="ECO:0000256" key="10">
    <source>
        <dbReference type="ARBA" id="ARBA00031306"/>
    </source>
</evidence>
<name>A0ABV7FSL2_9ALTE</name>
<protein>
    <recommendedName>
        <fullName evidence="4 12">FAD:protein FMN transferase</fullName>
        <ecNumber evidence="3 12">2.7.1.180</ecNumber>
    </recommendedName>
    <alternativeName>
        <fullName evidence="10 12">Flavin transferase</fullName>
    </alternativeName>
</protein>
<evidence type="ECO:0000256" key="2">
    <source>
        <dbReference type="ARBA" id="ARBA00008282"/>
    </source>
</evidence>
<keyword evidence="6 12" id="KW-0808">Transferase</keyword>
<evidence type="ECO:0000313" key="14">
    <source>
        <dbReference type="Proteomes" id="UP001595478"/>
    </source>
</evidence>
<keyword evidence="8 12" id="KW-0274">FAD</keyword>
<reference evidence="14" key="1">
    <citation type="journal article" date="2019" name="Int. J. Syst. Evol. Microbiol.">
        <title>The Global Catalogue of Microorganisms (GCM) 10K type strain sequencing project: providing services to taxonomists for standard genome sequencing and annotation.</title>
        <authorList>
            <consortium name="The Broad Institute Genomics Platform"/>
            <consortium name="The Broad Institute Genome Sequencing Center for Infectious Disease"/>
            <person name="Wu L."/>
            <person name="Ma J."/>
        </authorList>
    </citation>
    <scope>NUCLEOTIDE SEQUENCE [LARGE SCALE GENOMIC DNA]</scope>
    <source>
        <strain evidence="14">KCTC 52473</strain>
    </source>
</reference>
<comment type="caution">
    <text evidence="13">The sequence shown here is derived from an EMBL/GenBank/DDBJ whole genome shotgun (WGS) entry which is preliminary data.</text>
</comment>